<dbReference type="EMBL" id="JACGCI010000034">
    <property type="protein sequence ID" value="KAF6754540.1"/>
    <property type="molecule type" value="Genomic_DNA"/>
</dbReference>
<protein>
    <recommendedName>
        <fullName evidence="2">F-box domain-containing protein</fullName>
    </recommendedName>
</protein>
<evidence type="ECO:0000259" key="2">
    <source>
        <dbReference type="Pfam" id="PF12937"/>
    </source>
</evidence>
<sequence>MSDLERIQGSIQQLECTRTDLLRQLAELDKRLETERALYAQLRNQEVAIERLPNELLSMVFGGAHASLRTNRSGRADLDALRFLVDTSRVCVRWRQVVLHTPLLWNSIVMTVPPDFREHQEPQEYLEAHLKRSGDAFLDMTFFAETENPLDLDLFFTIIGLHAKRWRRVSIEMRSATIPSIQPHFKYLEVPMLKHFSINIWETRDGRGPMSPRTAYPDPKPQIFLDGAPNLSVLRLANAAIGHLHPNSTSVTTLHLGGWEQAFFTWPQLKSLLESLPQLQNLSLHELCVRHNTRDPTHEPAPIHLPHLQNLRIHKPFTPVERFLPLFTVPKLERLALNEVENFDCTEVPSVTHLTMEGCPFDDPQFQNLISAFPNVQDLTIDASAYLFFDSDALSATTPTYPWRFLKTLTMRELTPGDVVPFTLMVLKRKRAEYPIETLRLDKRSRNVLRLKEKLETLNDHTKIVPFDERELWPPGRGYDDPHDLV</sequence>
<dbReference type="InterPro" id="IPR001810">
    <property type="entry name" value="F-box_dom"/>
</dbReference>
<dbReference type="Proteomes" id="UP000521943">
    <property type="component" value="Unassembled WGS sequence"/>
</dbReference>
<evidence type="ECO:0000313" key="3">
    <source>
        <dbReference type="EMBL" id="KAF6754540.1"/>
    </source>
</evidence>
<dbReference type="Pfam" id="PF12937">
    <property type="entry name" value="F-box-like"/>
    <property type="match status" value="1"/>
</dbReference>
<organism evidence="3 4">
    <name type="scientific">Ephemerocybe angulata</name>
    <dbReference type="NCBI Taxonomy" id="980116"/>
    <lineage>
        <taxon>Eukaryota</taxon>
        <taxon>Fungi</taxon>
        <taxon>Dikarya</taxon>
        <taxon>Basidiomycota</taxon>
        <taxon>Agaricomycotina</taxon>
        <taxon>Agaricomycetes</taxon>
        <taxon>Agaricomycetidae</taxon>
        <taxon>Agaricales</taxon>
        <taxon>Agaricineae</taxon>
        <taxon>Psathyrellaceae</taxon>
        <taxon>Ephemerocybe</taxon>
    </lineage>
</organism>
<name>A0A8H6HX29_9AGAR</name>
<dbReference type="OrthoDB" id="3203373at2759"/>
<dbReference type="Gene3D" id="3.80.10.10">
    <property type="entry name" value="Ribonuclease Inhibitor"/>
    <property type="match status" value="1"/>
</dbReference>
<proteinExistence type="predicted"/>
<accession>A0A8H6HX29</accession>
<dbReference type="AlphaFoldDB" id="A0A8H6HX29"/>
<dbReference type="SUPFAM" id="SSF52047">
    <property type="entry name" value="RNI-like"/>
    <property type="match status" value="1"/>
</dbReference>
<reference evidence="3 4" key="1">
    <citation type="submission" date="2020-07" db="EMBL/GenBank/DDBJ databases">
        <title>Comparative genomics of pyrophilous fungi reveals a link between fire events and developmental genes.</title>
        <authorList>
            <consortium name="DOE Joint Genome Institute"/>
            <person name="Steindorff A.S."/>
            <person name="Carver A."/>
            <person name="Calhoun S."/>
            <person name="Stillman K."/>
            <person name="Liu H."/>
            <person name="Lipzen A."/>
            <person name="Pangilinan J."/>
            <person name="Labutti K."/>
            <person name="Bruns T.D."/>
            <person name="Grigoriev I.V."/>
        </authorList>
    </citation>
    <scope>NUCLEOTIDE SEQUENCE [LARGE SCALE GENOMIC DNA]</scope>
    <source>
        <strain evidence="3 4">CBS 144469</strain>
    </source>
</reference>
<keyword evidence="4" id="KW-1185">Reference proteome</keyword>
<comment type="caution">
    <text evidence="3">The sequence shown here is derived from an EMBL/GenBank/DDBJ whole genome shotgun (WGS) entry which is preliminary data.</text>
</comment>
<feature type="domain" description="F-box" evidence="2">
    <location>
        <begin position="49"/>
        <end position="109"/>
    </location>
</feature>
<evidence type="ECO:0000256" key="1">
    <source>
        <dbReference type="SAM" id="Coils"/>
    </source>
</evidence>
<gene>
    <name evidence="3" type="ORF">DFP72DRAFT_899362</name>
</gene>
<keyword evidence="1" id="KW-0175">Coiled coil</keyword>
<dbReference type="Gene3D" id="1.20.1280.50">
    <property type="match status" value="1"/>
</dbReference>
<feature type="coiled-coil region" evidence="1">
    <location>
        <begin position="4"/>
        <end position="45"/>
    </location>
</feature>
<evidence type="ECO:0000313" key="4">
    <source>
        <dbReference type="Proteomes" id="UP000521943"/>
    </source>
</evidence>
<dbReference type="InterPro" id="IPR032675">
    <property type="entry name" value="LRR_dom_sf"/>
</dbReference>